<dbReference type="InterPro" id="IPR005490">
    <property type="entry name" value="LD_TPept_cat_dom"/>
</dbReference>
<sequence length="237" mass="25377">MTVAHSPGHRRGKSALAGVALIAAWSGSATPVSAAVPAEQALVVLMQPHVARTLPRADARVIESVPARRPLTRVRTILPVVGQARGWVRVMLPGRPNGHTGWIRSYGTRRTATPWHLRVDRSQRRVTAYLDGVPQRRFRAIVGKPSTPTPLGRFFVEESVRLSSTAAGAPYALATSARSNVFQEFEGGPGQIALHGINHLTGALGSAVSHGCVRLSDAAIRWLAARIGRGVPVTIIR</sequence>
<evidence type="ECO:0000256" key="5">
    <source>
        <dbReference type="ARBA" id="ARBA00023316"/>
    </source>
</evidence>
<dbReference type="InterPro" id="IPR050979">
    <property type="entry name" value="LD-transpeptidase"/>
</dbReference>
<comment type="caution">
    <text evidence="9">The sequence shown here is derived from an EMBL/GenBank/DDBJ whole genome shotgun (WGS) entry which is preliminary data.</text>
</comment>
<dbReference type="Gene3D" id="2.40.440.10">
    <property type="entry name" value="L,D-transpeptidase catalytic domain-like"/>
    <property type="match status" value="1"/>
</dbReference>
<evidence type="ECO:0000256" key="1">
    <source>
        <dbReference type="ARBA" id="ARBA00004752"/>
    </source>
</evidence>
<feature type="domain" description="L,D-TPase catalytic" evidence="8">
    <location>
        <begin position="115"/>
        <end position="236"/>
    </location>
</feature>
<dbReference type="SUPFAM" id="SSF141523">
    <property type="entry name" value="L,D-transpeptidase catalytic domain-like"/>
    <property type="match status" value="1"/>
</dbReference>
<keyword evidence="4 6" id="KW-0573">Peptidoglycan synthesis</keyword>
<accession>A0ABT4RDI1</accession>
<evidence type="ECO:0000313" key="9">
    <source>
        <dbReference type="EMBL" id="MDA0136594.1"/>
    </source>
</evidence>
<dbReference type="PROSITE" id="PS52029">
    <property type="entry name" value="LD_TPASE"/>
    <property type="match status" value="1"/>
</dbReference>
<evidence type="ECO:0000256" key="7">
    <source>
        <dbReference type="SAM" id="SignalP"/>
    </source>
</evidence>
<dbReference type="Pfam" id="PF03734">
    <property type="entry name" value="YkuD"/>
    <property type="match status" value="1"/>
</dbReference>
<keyword evidence="10" id="KW-1185">Reference proteome</keyword>
<feature type="active site" description="Proton donor/acceptor" evidence="6">
    <location>
        <position position="195"/>
    </location>
</feature>
<keyword evidence="3 6" id="KW-0133">Cell shape</keyword>
<feature type="signal peptide" evidence="7">
    <location>
        <begin position="1"/>
        <end position="34"/>
    </location>
</feature>
<gene>
    <name evidence="9" type="ORF">OJ962_03735</name>
</gene>
<evidence type="ECO:0000256" key="6">
    <source>
        <dbReference type="PROSITE-ProRule" id="PRU01373"/>
    </source>
</evidence>
<evidence type="ECO:0000256" key="4">
    <source>
        <dbReference type="ARBA" id="ARBA00022984"/>
    </source>
</evidence>
<feature type="active site" description="Nucleophile" evidence="6">
    <location>
        <position position="212"/>
    </location>
</feature>
<name>A0ABT4RDI1_9ACTN</name>
<reference evidence="9" key="1">
    <citation type="submission" date="2022-10" db="EMBL/GenBank/DDBJ databases">
        <title>The WGS of Solirubrobacter sp. CPCC 204708.</title>
        <authorList>
            <person name="Jiang Z."/>
        </authorList>
    </citation>
    <scope>NUCLEOTIDE SEQUENCE</scope>
    <source>
        <strain evidence="9">CPCC 204708</strain>
    </source>
</reference>
<evidence type="ECO:0000256" key="2">
    <source>
        <dbReference type="ARBA" id="ARBA00022679"/>
    </source>
</evidence>
<keyword evidence="7" id="KW-0732">Signal</keyword>
<dbReference type="PANTHER" id="PTHR30582:SF2">
    <property type="entry name" value="L,D-TRANSPEPTIDASE YCIB-RELATED"/>
    <property type="match status" value="1"/>
</dbReference>
<feature type="chain" id="PRO_5045447373" evidence="7">
    <location>
        <begin position="35"/>
        <end position="237"/>
    </location>
</feature>
<evidence type="ECO:0000259" key="8">
    <source>
        <dbReference type="PROSITE" id="PS52029"/>
    </source>
</evidence>
<dbReference type="InterPro" id="IPR038063">
    <property type="entry name" value="Transpep_catalytic_dom"/>
</dbReference>
<dbReference type="CDD" id="cd16913">
    <property type="entry name" value="YkuD_like"/>
    <property type="match status" value="1"/>
</dbReference>
<comment type="pathway">
    <text evidence="1 6">Cell wall biogenesis; peptidoglycan biosynthesis.</text>
</comment>
<dbReference type="Proteomes" id="UP001147700">
    <property type="component" value="Unassembled WGS sequence"/>
</dbReference>
<proteinExistence type="predicted"/>
<evidence type="ECO:0000256" key="3">
    <source>
        <dbReference type="ARBA" id="ARBA00022960"/>
    </source>
</evidence>
<keyword evidence="5 6" id="KW-0961">Cell wall biogenesis/degradation</keyword>
<keyword evidence="2" id="KW-0808">Transferase</keyword>
<dbReference type="EMBL" id="JAPCID010000005">
    <property type="protein sequence ID" value="MDA0136594.1"/>
    <property type="molecule type" value="Genomic_DNA"/>
</dbReference>
<protein>
    <submittedName>
        <fullName evidence="9">L,D-transpeptidase</fullName>
    </submittedName>
</protein>
<dbReference type="RefSeq" id="WP_202952199.1">
    <property type="nucleotide sequence ID" value="NZ_JAPCID010000005.1"/>
</dbReference>
<evidence type="ECO:0000313" key="10">
    <source>
        <dbReference type="Proteomes" id="UP001147700"/>
    </source>
</evidence>
<dbReference type="PANTHER" id="PTHR30582">
    <property type="entry name" value="L,D-TRANSPEPTIDASE"/>
    <property type="match status" value="1"/>
</dbReference>
<organism evidence="9 10">
    <name type="scientific">Solirubrobacter deserti</name>
    <dbReference type="NCBI Taxonomy" id="2282478"/>
    <lineage>
        <taxon>Bacteria</taxon>
        <taxon>Bacillati</taxon>
        <taxon>Actinomycetota</taxon>
        <taxon>Thermoleophilia</taxon>
        <taxon>Solirubrobacterales</taxon>
        <taxon>Solirubrobacteraceae</taxon>
        <taxon>Solirubrobacter</taxon>
    </lineage>
</organism>